<dbReference type="RefSeq" id="WP_101852748.1">
    <property type="nucleotide sequence ID" value="NZ_LOMZ01000001.1"/>
</dbReference>
<feature type="compositionally biased region" description="Basic and acidic residues" evidence="1">
    <location>
        <begin position="1"/>
        <end position="10"/>
    </location>
</feature>
<dbReference type="Proteomes" id="UP000234632">
    <property type="component" value="Unassembled WGS sequence"/>
</dbReference>
<name>A0A2N4T4V0_9MICC</name>
<protein>
    <recommendedName>
        <fullName evidence="4">Lantibiotic dehydratase N-terminal domain-containing protein</fullName>
    </recommendedName>
</protein>
<reference evidence="2 3" key="1">
    <citation type="submission" date="2015-12" db="EMBL/GenBank/DDBJ databases">
        <authorList>
            <person name="Shamseldin A."/>
            <person name="Moawad H."/>
            <person name="Abd El-Rahim W.M."/>
            <person name="Sadowsky M.J."/>
        </authorList>
    </citation>
    <scope>NUCLEOTIDE SEQUENCE [LARGE SCALE GENOMIC DNA]</scope>
    <source>
        <strain evidence="2 3">S43</strain>
    </source>
</reference>
<dbReference type="AlphaFoldDB" id="A0A2N4T4V0"/>
<feature type="region of interest" description="Disordered" evidence="1">
    <location>
        <begin position="1"/>
        <end position="20"/>
    </location>
</feature>
<sequence length="886" mass="95793">MPTPRLDDRPLSATGTTGDAAHDDVMDVRLAALPAGVLAQLRFTATRSALEARERAHRALEQCTAAADAVLYTAIGTAGTSGAPAKELLRIKRALGRGRTPSAEALAGLPDPVAAALRQVAAARTAHEDAAAHLETAFAADLDRTRSLLAGLAADPLLRTGILRSAPTLEALVDAATWPAHLSSDKRATRVAQFVHRAAAKTSPFSTFTCTGRSGSAVDDGALLRPGAESVRLVRQLDGKIWALLLQDLRGRDALAAVWPVRPNPSLTWLPALSRTALLGPPPEEQLRLLPEHPALRAVRTGPPEPVPPQVWTRRLSRELGLEADDDGLVPMLLRAGALQAQDPVSEHGDRPVGELVHWLELHGLAPAVPWFPLLARLAGLLEPSPRPTDAPALRAHRRELDGAVEDLLSALGHTRDELGADLEPVHESAVLDRPVLPASAPGAEELDVISAARSWLSVLDVKWPGRLAVAAFTETLLPERGSLPLLELYRAVHQELRRGDGPLAEHLRAWFAAVPRQPGPDTPVTALTAGLRQLHEERRRATELVDRCTDAQRQSARIPLELVQEQLRLRPELLRSGAPAAAYLQATQETGSRWVVNVLHGGHGRGRARTDHLMRCAGLDPRPLHPARPDRPAGAVAAEWTGTHGSSLNARRPVLPTALDYPHTTGPGPGQRRVPVGRLHVRRGAVPGLLELVDPRDGTVVTPAHVGMLADYQLPPLARFVERVFGDAYLLHPSNPPFASDLPLDRLTGITRLPRVQVEDVVVQRRRFVVPADLLPRPVPSQSRAVYLGQLRDWFADHGLPSTAYARAWGQELRGDKVKARKPMLLDLDSWWTVTELLRHSGGARFVVLDEALPDPYHHDAASPVTELLAEVPPHRPDDGGSPTP</sequence>
<dbReference type="EMBL" id="LOMZ01000001">
    <property type="protein sequence ID" value="PLC13236.1"/>
    <property type="molecule type" value="Genomic_DNA"/>
</dbReference>
<proteinExistence type="predicted"/>
<evidence type="ECO:0008006" key="4">
    <source>
        <dbReference type="Google" id="ProtNLM"/>
    </source>
</evidence>
<gene>
    <name evidence="2" type="ORF">AUQ48_14725</name>
</gene>
<evidence type="ECO:0000313" key="2">
    <source>
        <dbReference type="EMBL" id="PLC13236.1"/>
    </source>
</evidence>
<comment type="caution">
    <text evidence="2">The sequence shown here is derived from an EMBL/GenBank/DDBJ whole genome shotgun (WGS) entry which is preliminary data.</text>
</comment>
<evidence type="ECO:0000313" key="3">
    <source>
        <dbReference type="Proteomes" id="UP000234632"/>
    </source>
</evidence>
<organism evidence="2 3">
    <name type="scientific">Kocuria flava</name>
    <dbReference type="NCBI Taxonomy" id="446860"/>
    <lineage>
        <taxon>Bacteria</taxon>
        <taxon>Bacillati</taxon>
        <taxon>Actinomycetota</taxon>
        <taxon>Actinomycetes</taxon>
        <taxon>Micrococcales</taxon>
        <taxon>Micrococcaceae</taxon>
        <taxon>Kocuria</taxon>
    </lineage>
</organism>
<accession>A0A2N4T4V0</accession>
<evidence type="ECO:0000256" key="1">
    <source>
        <dbReference type="SAM" id="MobiDB-lite"/>
    </source>
</evidence>